<gene>
    <name evidence="1" type="ORF">NDU88_005022</name>
</gene>
<keyword evidence="2" id="KW-1185">Reference proteome</keyword>
<reference evidence="1" key="1">
    <citation type="journal article" date="2022" name="bioRxiv">
        <title>Sequencing and chromosome-scale assembly of the giantPleurodeles waltlgenome.</title>
        <authorList>
            <person name="Brown T."/>
            <person name="Elewa A."/>
            <person name="Iarovenko S."/>
            <person name="Subramanian E."/>
            <person name="Araus A.J."/>
            <person name="Petzold A."/>
            <person name="Susuki M."/>
            <person name="Suzuki K.-i.T."/>
            <person name="Hayashi T."/>
            <person name="Toyoda A."/>
            <person name="Oliveira C."/>
            <person name="Osipova E."/>
            <person name="Leigh N.D."/>
            <person name="Simon A."/>
            <person name="Yun M.H."/>
        </authorList>
    </citation>
    <scope>NUCLEOTIDE SEQUENCE</scope>
    <source>
        <strain evidence="1">20211129_DDA</strain>
        <tissue evidence="1">Liver</tissue>
    </source>
</reference>
<accession>A0AAV7MA12</accession>
<comment type="caution">
    <text evidence="1">The sequence shown here is derived from an EMBL/GenBank/DDBJ whole genome shotgun (WGS) entry which is preliminary data.</text>
</comment>
<proteinExistence type="predicted"/>
<evidence type="ECO:0000313" key="1">
    <source>
        <dbReference type="EMBL" id="KAJ1099929.1"/>
    </source>
</evidence>
<name>A0AAV7MA12_PLEWA</name>
<dbReference type="Proteomes" id="UP001066276">
    <property type="component" value="Chromosome 10"/>
</dbReference>
<dbReference type="EMBL" id="JANPWB010000014">
    <property type="protein sequence ID" value="KAJ1099929.1"/>
    <property type="molecule type" value="Genomic_DNA"/>
</dbReference>
<organism evidence="1 2">
    <name type="scientific">Pleurodeles waltl</name>
    <name type="common">Iberian ribbed newt</name>
    <dbReference type="NCBI Taxonomy" id="8319"/>
    <lineage>
        <taxon>Eukaryota</taxon>
        <taxon>Metazoa</taxon>
        <taxon>Chordata</taxon>
        <taxon>Craniata</taxon>
        <taxon>Vertebrata</taxon>
        <taxon>Euteleostomi</taxon>
        <taxon>Amphibia</taxon>
        <taxon>Batrachia</taxon>
        <taxon>Caudata</taxon>
        <taxon>Salamandroidea</taxon>
        <taxon>Salamandridae</taxon>
        <taxon>Pleurodelinae</taxon>
        <taxon>Pleurodeles</taxon>
    </lineage>
</organism>
<sequence length="182" mass="20349">MSSLTAESKSMSADSVGFHNRVEGVEHLQSIVEEQLNCILNQDSELWYLHNKLTDLGYQICKDMPCLFIFPDCADGSDTHNSLMDLLPTPAVSPLAWSAACGDAGVGTALIGCFLYHEQVHHILNADFTLGLYVFEEHKIQIAADFSQKTNDKRKEFLAFQPQIVMLIIKFGLYEPPHMCLV</sequence>
<evidence type="ECO:0000313" key="2">
    <source>
        <dbReference type="Proteomes" id="UP001066276"/>
    </source>
</evidence>
<protein>
    <submittedName>
        <fullName evidence="1">Uncharacterized protein</fullName>
    </submittedName>
</protein>
<dbReference type="AlphaFoldDB" id="A0AAV7MA12"/>